<comment type="similarity">
    <text evidence="2 11 12">Belongs to the chorismate synthase family.</text>
</comment>
<comment type="catalytic activity">
    <reaction evidence="11 12">
        <text>5-O-(1-carboxyvinyl)-3-phosphoshikimate = chorismate + phosphate</text>
        <dbReference type="Rhea" id="RHEA:21020"/>
        <dbReference type="ChEBI" id="CHEBI:29748"/>
        <dbReference type="ChEBI" id="CHEBI:43474"/>
        <dbReference type="ChEBI" id="CHEBI:57701"/>
        <dbReference type="EC" id="4.2.3.5"/>
    </reaction>
</comment>
<dbReference type="GO" id="GO:0004107">
    <property type="term" value="F:chorismate synthase activity"/>
    <property type="evidence" value="ECO:0007669"/>
    <property type="project" value="UniProtKB-UniRule"/>
</dbReference>
<comment type="caution">
    <text evidence="13">The sequence shown here is derived from an EMBL/GenBank/DDBJ whole genome shotgun (WGS) entry which is preliminary data.</text>
</comment>
<keyword evidence="10 11" id="KW-0456">Lyase</keyword>
<dbReference type="GO" id="GO:0010181">
    <property type="term" value="F:FMN binding"/>
    <property type="evidence" value="ECO:0007669"/>
    <property type="project" value="TreeGrafter"/>
</dbReference>
<comment type="function">
    <text evidence="11">Catalyzes the anti-1,4-elimination of the C-3 phosphate and the C-6 proR hydrogen from 5-enolpyruvylshikimate-3-phosphate (EPSP) to yield chorismate, which is the branch point compound that serves as the starting substrate for the three terminal pathways of aromatic amino acid biosynthesis. This reaction introduces a second double bond into the aromatic ring system.</text>
</comment>
<evidence type="ECO:0000256" key="4">
    <source>
        <dbReference type="ARBA" id="ARBA00022605"/>
    </source>
</evidence>
<evidence type="ECO:0000256" key="1">
    <source>
        <dbReference type="ARBA" id="ARBA00005044"/>
    </source>
</evidence>
<dbReference type="GO" id="GO:0008652">
    <property type="term" value="P:amino acid biosynthetic process"/>
    <property type="evidence" value="ECO:0007669"/>
    <property type="project" value="UniProtKB-KW"/>
</dbReference>
<dbReference type="RefSeq" id="WP_061995650.1">
    <property type="nucleotide sequence ID" value="NZ_JAAGPU010000006.1"/>
</dbReference>
<dbReference type="EC" id="4.2.3.5" evidence="3 11"/>
<keyword evidence="14" id="KW-1185">Reference proteome</keyword>
<gene>
    <name evidence="11 13" type="primary">aroC</name>
    <name evidence="13" type="ORF">G3M99_04870</name>
</gene>
<dbReference type="Pfam" id="PF01264">
    <property type="entry name" value="Chorismate_synt"/>
    <property type="match status" value="1"/>
</dbReference>
<dbReference type="EMBL" id="JAAGPU010000006">
    <property type="protein sequence ID" value="NEU04202.1"/>
    <property type="molecule type" value="Genomic_DNA"/>
</dbReference>
<dbReference type="PANTHER" id="PTHR21085">
    <property type="entry name" value="CHORISMATE SYNTHASE"/>
    <property type="match status" value="1"/>
</dbReference>
<comment type="subunit">
    <text evidence="11">Homotetramer.</text>
</comment>
<dbReference type="GO" id="GO:0009073">
    <property type="term" value="P:aromatic amino acid family biosynthetic process"/>
    <property type="evidence" value="ECO:0007669"/>
    <property type="project" value="UniProtKB-KW"/>
</dbReference>
<dbReference type="PROSITE" id="PS00789">
    <property type="entry name" value="CHORISMATE_SYNTHASE_3"/>
    <property type="match status" value="1"/>
</dbReference>
<feature type="binding site" evidence="11">
    <location>
        <begin position="305"/>
        <end position="309"/>
    </location>
    <ligand>
        <name>FMN</name>
        <dbReference type="ChEBI" id="CHEBI:58210"/>
    </ligand>
</feature>
<comment type="pathway">
    <text evidence="1 11 12">Metabolic intermediate biosynthesis; chorismate biosynthesis; chorismate from D-erythrose 4-phosphate and phosphoenolpyruvate: step 7/7.</text>
</comment>
<dbReference type="HAMAP" id="MF_00300">
    <property type="entry name" value="Chorismate_synth"/>
    <property type="match status" value="1"/>
</dbReference>
<evidence type="ECO:0000256" key="7">
    <source>
        <dbReference type="ARBA" id="ARBA00022827"/>
    </source>
</evidence>
<keyword evidence="6 11" id="KW-0288">FMN</keyword>
<evidence type="ECO:0000256" key="3">
    <source>
        <dbReference type="ARBA" id="ARBA00013036"/>
    </source>
</evidence>
<dbReference type="SUPFAM" id="SSF103263">
    <property type="entry name" value="Chorismate synthase, AroC"/>
    <property type="match status" value="1"/>
</dbReference>
<dbReference type="Proteomes" id="UP000481872">
    <property type="component" value="Unassembled WGS sequence"/>
</dbReference>
<name>A0A6M0H3J9_9CLOT</name>
<feature type="binding site" evidence="11">
    <location>
        <position position="290"/>
    </location>
    <ligand>
        <name>FMN</name>
        <dbReference type="ChEBI" id="CHEBI:58210"/>
    </ligand>
</feature>
<dbReference type="PROSITE" id="PS00788">
    <property type="entry name" value="CHORISMATE_SYNTHASE_2"/>
    <property type="match status" value="1"/>
</dbReference>
<feature type="binding site" evidence="11">
    <location>
        <position position="40"/>
    </location>
    <ligand>
        <name>NADP(+)</name>
        <dbReference type="ChEBI" id="CHEBI:58349"/>
    </ligand>
</feature>
<comment type="cofactor">
    <cofactor evidence="11 12">
        <name>FMNH2</name>
        <dbReference type="ChEBI" id="CHEBI:57618"/>
    </cofactor>
    <text evidence="11 12">Reduced FMN (FMNH(2)).</text>
</comment>
<evidence type="ECO:0000256" key="6">
    <source>
        <dbReference type="ARBA" id="ARBA00022643"/>
    </source>
</evidence>
<feature type="binding site" evidence="11">
    <location>
        <begin position="126"/>
        <end position="128"/>
    </location>
    <ligand>
        <name>FMN</name>
        <dbReference type="ChEBI" id="CHEBI:58210"/>
    </ligand>
</feature>
<keyword evidence="5 11" id="KW-0285">Flavoprotein</keyword>
<feature type="binding site" evidence="11">
    <location>
        <position position="46"/>
    </location>
    <ligand>
        <name>NADP(+)</name>
        <dbReference type="ChEBI" id="CHEBI:58349"/>
    </ligand>
</feature>
<dbReference type="GO" id="GO:0009423">
    <property type="term" value="P:chorismate biosynthetic process"/>
    <property type="evidence" value="ECO:0007669"/>
    <property type="project" value="UniProtKB-UniRule"/>
</dbReference>
<dbReference type="GO" id="GO:0005829">
    <property type="term" value="C:cytosol"/>
    <property type="evidence" value="ECO:0007669"/>
    <property type="project" value="TreeGrafter"/>
</dbReference>
<dbReference type="FunFam" id="3.60.150.10:FF:000002">
    <property type="entry name" value="Chorismate synthase"/>
    <property type="match status" value="1"/>
</dbReference>
<keyword evidence="4 11" id="KW-0028">Amino-acid biosynthesis</keyword>
<protein>
    <recommendedName>
        <fullName evidence="3 11">Chorismate synthase</fullName>
        <shortName evidence="11">CS</shortName>
        <ecNumber evidence="3 11">4.2.3.5</ecNumber>
    </recommendedName>
    <alternativeName>
        <fullName evidence="11">5-enolpyruvylshikimate-3-phosphate phospholyase</fullName>
    </alternativeName>
</protein>
<dbReference type="NCBIfam" id="NF003793">
    <property type="entry name" value="PRK05382.1"/>
    <property type="match status" value="1"/>
</dbReference>
<evidence type="ECO:0000256" key="12">
    <source>
        <dbReference type="RuleBase" id="RU000605"/>
    </source>
</evidence>
<dbReference type="AlphaFoldDB" id="A0A6M0H3J9"/>
<dbReference type="InterPro" id="IPR000453">
    <property type="entry name" value="Chorismate_synth"/>
</dbReference>
<reference evidence="13 14" key="1">
    <citation type="submission" date="2020-02" db="EMBL/GenBank/DDBJ databases">
        <title>Genome assembly of a novel Clostridium senegalense strain.</title>
        <authorList>
            <person name="Gupta T.B."/>
            <person name="Jauregui R."/>
            <person name="Maclean P."/>
            <person name="Nawarathana A."/>
            <person name="Brightwell G."/>
        </authorList>
    </citation>
    <scope>NUCLEOTIDE SEQUENCE [LARGE SCALE GENOMIC DNA]</scope>
    <source>
        <strain evidence="13 14">AGRFS4</strain>
    </source>
</reference>
<dbReference type="NCBIfam" id="TIGR00033">
    <property type="entry name" value="aroC"/>
    <property type="match status" value="1"/>
</dbReference>
<feature type="binding site" evidence="11">
    <location>
        <position position="331"/>
    </location>
    <ligand>
        <name>FMN</name>
        <dbReference type="ChEBI" id="CHEBI:58210"/>
    </ligand>
</feature>
<sequence length="375" mass="42240">MLRFLDSGESHGKALVAILEGLPANFCLDLDFVNNELSRRQCGYGRGNRMKIEKDKAEIWSGLRGNKTTGNPMSIIIFNKDYENWKEFMENETKDEEKIVIPRPGHGDLVGYFKYNTTDIRDTIERSSARETAIRTAVGAVCKNMLLELGIEIRSKVNSIGPYKDSNMDLFDNRVYERINNSDVRVFDKTTEIKMKKLIDYCKDKGDTVGGSIKVEVKGVPLGLGSYVHYDRKLDGILSMAIMSLQGIKAVEIGDILNKDKVFGSEFLDEMYFEDKKLKRASNNGGGIEAGVSNGENIKLTAYMKPIPSVKLPLQSVNLKENTNVTTRYERSDVCGVVPASIVIENIVAFEILKEILKVYQQDDFNKLKCDIQKL</sequence>
<accession>A0A6M0H3J9</accession>
<dbReference type="PANTHER" id="PTHR21085:SF0">
    <property type="entry name" value="CHORISMATE SYNTHASE"/>
    <property type="match status" value="1"/>
</dbReference>
<dbReference type="UniPathway" id="UPA00053">
    <property type="reaction ID" value="UER00090"/>
</dbReference>
<evidence type="ECO:0000313" key="14">
    <source>
        <dbReference type="Proteomes" id="UP000481872"/>
    </source>
</evidence>
<feature type="binding site" evidence="11">
    <location>
        <begin position="246"/>
        <end position="247"/>
    </location>
    <ligand>
        <name>FMN</name>
        <dbReference type="ChEBI" id="CHEBI:58210"/>
    </ligand>
</feature>
<dbReference type="InterPro" id="IPR020541">
    <property type="entry name" value="Chorismate_synthase_CS"/>
</dbReference>
<keyword evidence="8 11" id="KW-0521">NADP</keyword>
<dbReference type="Gene3D" id="3.60.150.10">
    <property type="entry name" value="Chorismate synthase AroC"/>
    <property type="match status" value="1"/>
</dbReference>
<evidence type="ECO:0000313" key="13">
    <source>
        <dbReference type="EMBL" id="NEU04202.1"/>
    </source>
</evidence>
<evidence type="ECO:0000256" key="2">
    <source>
        <dbReference type="ARBA" id="ARBA00008014"/>
    </source>
</evidence>
<keyword evidence="9 11" id="KW-0057">Aromatic amino acid biosynthesis</keyword>
<dbReference type="CDD" id="cd07304">
    <property type="entry name" value="Chorismate_synthase"/>
    <property type="match status" value="1"/>
</dbReference>
<evidence type="ECO:0000256" key="8">
    <source>
        <dbReference type="ARBA" id="ARBA00022857"/>
    </source>
</evidence>
<keyword evidence="7 11" id="KW-0274">FAD</keyword>
<dbReference type="InterPro" id="IPR035904">
    <property type="entry name" value="Chorismate_synth_AroC_sf"/>
</dbReference>
<dbReference type="PROSITE" id="PS00787">
    <property type="entry name" value="CHORISMATE_SYNTHASE_1"/>
    <property type="match status" value="1"/>
</dbReference>
<proteinExistence type="inferred from homology"/>
<evidence type="ECO:0000256" key="5">
    <source>
        <dbReference type="ARBA" id="ARBA00022630"/>
    </source>
</evidence>
<organism evidence="13 14">
    <name type="scientific">Clostridium senegalense</name>
    <dbReference type="NCBI Taxonomy" id="1465809"/>
    <lineage>
        <taxon>Bacteria</taxon>
        <taxon>Bacillati</taxon>
        <taxon>Bacillota</taxon>
        <taxon>Clostridia</taxon>
        <taxon>Eubacteriales</taxon>
        <taxon>Clostridiaceae</taxon>
        <taxon>Clostridium</taxon>
    </lineage>
</organism>
<evidence type="ECO:0000256" key="9">
    <source>
        <dbReference type="ARBA" id="ARBA00023141"/>
    </source>
</evidence>
<dbReference type="PIRSF" id="PIRSF001456">
    <property type="entry name" value="Chorismate_synth"/>
    <property type="match status" value="1"/>
</dbReference>
<evidence type="ECO:0000256" key="10">
    <source>
        <dbReference type="ARBA" id="ARBA00023239"/>
    </source>
</evidence>
<evidence type="ECO:0000256" key="11">
    <source>
        <dbReference type="HAMAP-Rule" id="MF_00300"/>
    </source>
</evidence>